<geneLocation type="mitochondrion" evidence="14"/>
<comment type="catalytic activity">
    <reaction evidence="12">
        <text>a ubiquinone + NADH + 5 H(+)(in) = a ubiquinol + NAD(+) + 4 H(+)(out)</text>
        <dbReference type="Rhea" id="RHEA:29091"/>
        <dbReference type="Rhea" id="RHEA-COMP:9565"/>
        <dbReference type="Rhea" id="RHEA-COMP:9566"/>
        <dbReference type="ChEBI" id="CHEBI:15378"/>
        <dbReference type="ChEBI" id="CHEBI:16389"/>
        <dbReference type="ChEBI" id="CHEBI:17976"/>
        <dbReference type="ChEBI" id="CHEBI:57540"/>
        <dbReference type="ChEBI" id="CHEBI:57945"/>
        <dbReference type="EC" id="7.1.1.2"/>
    </reaction>
</comment>
<dbReference type="EMBL" id="AF116775">
    <property type="protein sequence ID" value="AAD19670.1"/>
    <property type="molecule type" value="Genomic_DNA"/>
</dbReference>
<evidence type="ECO:0000256" key="5">
    <source>
        <dbReference type="ARBA" id="ARBA00021006"/>
    </source>
</evidence>
<comment type="similarity">
    <text evidence="3 12">Belongs to the complex I subunit 4 family.</text>
</comment>
<keyword evidence="12" id="KW-0249">Electron transport</keyword>
<feature type="transmembrane region" description="Helical" evidence="12">
    <location>
        <begin position="106"/>
        <end position="124"/>
    </location>
</feature>
<feature type="transmembrane region" description="Helical" evidence="12">
    <location>
        <begin position="6"/>
        <end position="21"/>
    </location>
</feature>
<evidence type="ECO:0000256" key="9">
    <source>
        <dbReference type="ARBA" id="ARBA00023027"/>
    </source>
</evidence>
<dbReference type="PIR" id="T11318">
    <property type="entry name" value="T11318"/>
</dbReference>
<keyword evidence="8 12" id="KW-1133">Transmembrane helix</keyword>
<feature type="transmembrane region" description="Helical" evidence="12">
    <location>
        <begin position="447"/>
        <end position="465"/>
    </location>
</feature>
<dbReference type="EC" id="7.1.1.2" evidence="4 12"/>
<protein>
    <recommendedName>
        <fullName evidence="5 12">NADH-ubiquinone oxidoreductase chain 4</fullName>
        <ecNumber evidence="4 12">7.1.1.2</ecNumber>
    </recommendedName>
</protein>
<feature type="transmembrane region" description="Helical" evidence="12">
    <location>
        <begin position="33"/>
        <end position="55"/>
    </location>
</feature>
<feature type="transmembrane region" description="Helical" evidence="12">
    <location>
        <begin position="406"/>
        <end position="427"/>
    </location>
</feature>
<evidence type="ECO:0000256" key="10">
    <source>
        <dbReference type="ARBA" id="ARBA00023075"/>
    </source>
</evidence>
<dbReference type="RefSeq" id="NP_050061.1">
    <property type="nucleotide sequence ID" value="NC_000892.1"/>
</dbReference>
<feature type="transmembrane region" description="Helical" evidence="12">
    <location>
        <begin position="354"/>
        <end position="373"/>
    </location>
</feature>
<dbReference type="GO" id="GO:0031966">
    <property type="term" value="C:mitochondrial membrane"/>
    <property type="evidence" value="ECO:0007669"/>
    <property type="project" value="UniProtKB-SubCell"/>
</dbReference>
<feature type="transmembrane region" description="Helical" evidence="12">
    <location>
        <begin position="379"/>
        <end position="399"/>
    </location>
</feature>
<dbReference type="PANTHER" id="PTHR43507">
    <property type="entry name" value="NADH-UBIQUINONE OXIDOREDUCTASE CHAIN 4"/>
    <property type="match status" value="1"/>
</dbReference>
<feature type="transmembrane region" description="Helical" evidence="12">
    <location>
        <begin position="130"/>
        <end position="148"/>
    </location>
</feature>
<dbReference type="InterPro" id="IPR010227">
    <property type="entry name" value="NADH_Q_OxRdtase_chainM/4"/>
</dbReference>
<evidence type="ECO:0000256" key="3">
    <source>
        <dbReference type="ARBA" id="ARBA00009025"/>
    </source>
</evidence>
<feature type="transmembrane region" description="Helical" evidence="12">
    <location>
        <begin position="268"/>
        <end position="286"/>
    </location>
</feature>
<feature type="transmembrane region" description="Helical" evidence="12">
    <location>
        <begin position="298"/>
        <end position="316"/>
    </location>
</feature>
<dbReference type="GeneID" id="800406"/>
<dbReference type="GO" id="GO:0042773">
    <property type="term" value="P:ATP synthesis coupled electron transport"/>
    <property type="evidence" value="ECO:0007669"/>
    <property type="project" value="InterPro"/>
</dbReference>
<dbReference type="PANTHER" id="PTHR43507:SF1">
    <property type="entry name" value="NADH-UBIQUINONE OXIDOREDUCTASE CHAIN 4"/>
    <property type="match status" value="1"/>
</dbReference>
<comment type="subcellular location">
    <subcellularLocation>
        <location evidence="2">Membrane</location>
        <topology evidence="2">Multi-pass membrane protein</topology>
    </subcellularLocation>
    <subcellularLocation>
        <location evidence="12">Mitochondrion membrane</location>
        <topology evidence="12">Multi-pass membrane protein</topology>
    </subcellularLocation>
</comment>
<dbReference type="GO" id="GO:0015990">
    <property type="term" value="P:electron transport coupled proton transport"/>
    <property type="evidence" value="ECO:0007669"/>
    <property type="project" value="TreeGrafter"/>
</dbReference>
<keyword evidence="11 12" id="KW-0472">Membrane</keyword>
<keyword evidence="12" id="KW-0679">Respiratory chain</keyword>
<dbReference type="InterPro" id="IPR003918">
    <property type="entry name" value="NADH_UbQ_OxRdtase"/>
</dbReference>
<accession>Q9ZY24</accession>
<keyword evidence="10 12" id="KW-0830">Ubiquinone</keyword>
<dbReference type="InterPro" id="IPR001750">
    <property type="entry name" value="ND/Mrp_TM"/>
</dbReference>
<evidence type="ECO:0000259" key="13">
    <source>
        <dbReference type="Pfam" id="PF00361"/>
    </source>
</evidence>
<dbReference type="NCBIfam" id="TIGR01972">
    <property type="entry name" value="NDH_I_M"/>
    <property type="match status" value="1"/>
</dbReference>
<evidence type="ECO:0000256" key="4">
    <source>
        <dbReference type="ARBA" id="ARBA00012944"/>
    </source>
</evidence>
<feature type="domain" description="NADH:quinone oxidoreductase/Mrp antiporter transmembrane" evidence="13">
    <location>
        <begin position="124"/>
        <end position="412"/>
    </location>
</feature>
<reference evidence="14" key="1">
    <citation type="journal article" date="1999" name="Plant Cell">
        <title>The complete mitochondrial DNA sequences of Nephroselmis olivacea and Pedinomonas minor: two radically different evolutionary patterns within the green algae.</title>
        <authorList>
            <person name="Turmel M."/>
            <person name="Lemieux C."/>
            <person name="Burger G."/>
            <person name="Lang B.F."/>
            <person name="Otis C."/>
            <person name="Plante I."/>
            <person name="Gray M.W."/>
        </authorList>
    </citation>
    <scope>NUCLEOTIDE SEQUENCE</scope>
    <source>
        <strain evidence="14">UTEX LB 1350</strain>
    </source>
</reference>
<keyword evidence="12 14" id="KW-0496">Mitochondrion</keyword>
<evidence type="ECO:0000256" key="2">
    <source>
        <dbReference type="ARBA" id="ARBA00004141"/>
    </source>
</evidence>
<name>Q9ZY24_PEDMN</name>
<keyword evidence="14" id="KW-0560">Oxidoreductase</keyword>
<evidence type="ECO:0000313" key="14">
    <source>
        <dbReference type="EMBL" id="AAD19670.1"/>
    </source>
</evidence>
<organism evidence="14">
    <name type="scientific">Pedinomonas minor</name>
    <name type="common">Green alga</name>
    <dbReference type="NCBI Taxonomy" id="3159"/>
    <lineage>
        <taxon>Eukaryota</taxon>
        <taxon>Viridiplantae</taxon>
        <taxon>Chlorophyta</taxon>
        <taxon>core chlorophytes</taxon>
        <taxon>Pedinophyceae</taxon>
        <taxon>Pedinomonadales</taxon>
        <taxon>Pedinomonadaceae</taxon>
        <taxon>Pedinomonas</taxon>
    </lineage>
</organism>
<evidence type="ECO:0000256" key="12">
    <source>
        <dbReference type="RuleBase" id="RU003297"/>
    </source>
</evidence>
<keyword evidence="6 12" id="KW-0812">Transmembrane</keyword>
<dbReference type="PRINTS" id="PR01437">
    <property type="entry name" value="NUOXDRDTASE4"/>
</dbReference>
<sequence length="478" mass="55093">MFYSFNLFFICAFTTLLYIFYQTNKQFTLFNWYNSLSIIFLLNLIYLLFSTYLNYNDSIFIVYFFNSFYYSIGIDKFSFLFLILLSFLFSICFIYNIKNIIIKSKIWLFSLISIFIALLFTFISQDLLTFFIGFEFVLIPLFWIVIEFGSRSNKIFAAFFIVILTLFGSCFFLIGFFSIFLEISSLNFNFLSFSLSYLSESRQSFIWIFLFLGLMVKVPLIPLHLWLPEAHGEAPTVGSVLLAGVVLKLGTYGLIRCLVFLFSNVEVFIGSILFAYGFLNMVFAALISIRQLDIKKAIAYGSIAHIGTVVIGLSEVFNFSEFGSVIIIIFHGLVSPLLFFLVGSLYDRFGTRNIYYFGSLALISPLFSVNWFLAVLGNVAFPGTGSFVGEITIFISLLFMNPFCGILLVFATFANLAWNFLLITRVVFLHYQINYLTFFYDISLKEFVIFLLLNILSIFSGLFAFELSSFLEYGFYYI</sequence>
<feature type="transmembrane region" description="Helical" evidence="12">
    <location>
        <begin position="205"/>
        <end position="227"/>
    </location>
</feature>
<dbReference type="AlphaFoldDB" id="Q9ZY24"/>
<gene>
    <name evidence="14" type="primary">nad4</name>
</gene>
<dbReference type="GO" id="GO:0003954">
    <property type="term" value="F:NADH dehydrogenase activity"/>
    <property type="evidence" value="ECO:0007669"/>
    <property type="project" value="TreeGrafter"/>
</dbReference>
<comment type="function">
    <text evidence="1">Core subunit of the mitochondrial membrane respiratory chain NADH dehydrogenase (Complex I) that is believed to belong to the minimal assembly required for catalysis. Complex I functions in the transfer of electrons from NADH to the respiratory chain. The immediate electron acceptor for the enzyme is believed to be ubiquinone.</text>
</comment>
<keyword evidence="7" id="KW-1278">Translocase</keyword>
<feature type="transmembrane region" description="Helical" evidence="12">
    <location>
        <begin position="155"/>
        <end position="181"/>
    </location>
</feature>
<feature type="transmembrane region" description="Helical" evidence="12">
    <location>
        <begin position="239"/>
        <end position="262"/>
    </location>
</feature>
<dbReference type="GO" id="GO:0048039">
    <property type="term" value="F:ubiquinone binding"/>
    <property type="evidence" value="ECO:0007669"/>
    <property type="project" value="TreeGrafter"/>
</dbReference>
<dbReference type="GO" id="GO:0008137">
    <property type="term" value="F:NADH dehydrogenase (ubiquinone) activity"/>
    <property type="evidence" value="ECO:0007669"/>
    <property type="project" value="UniProtKB-UniRule"/>
</dbReference>
<keyword evidence="12" id="KW-0813">Transport</keyword>
<dbReference type="Pfam" id="PF00361">
    <property type="entry name" value="Proton_antipo_M"/>
    <property type="match status" value="1"/>
</dbReference>
<evidence type="ECO:0000256" key="1">
    <source>
        <dbReference type="ARBA" id="ARBA00003257"/>
    </source>
</evidence>
<evidence type="ECO:0000256" key="7">
    <source>
        <dbReference type="ARBA" id="ARBA00022967"/>
    </source>
</evidence>
<evidence type="ECO:0000256" key="8">
    <source>
        <dbReference type="ARBA" id="ARBA00022989"/>
    </source>
</evidence>
<proteinExistence type="inferred from homology"/>
<comment type="function">
    <text evidence="12">Core subunit of the mitochondrial membrane respiratory chain NADH dehydrogenase (Complex I) which catalyzes electron transfer from NADH through the respiratory chain, using ubiquinone as an electron acceptor. Essential for the catalytic activity and assembly of complex I.</text>
</comment>
<feature type="transmembrane region" description="Helical" evidence="12">
    <location>
        <begin position="322"/>
        <end position="342"/>
    </location>
</feature>
<evidence type="ECO:0000256" key="11">
    <source>
        <dbReference type="ARBA" id="ARBA00023136"/>
    </source>
</evidence>
<keyword evidence="9 12" id="KW-0520">NAD</keyword>
<evidence type="ECO:0000256" key="6">
    <source>
        <dbReference type="ARBA" id="ARBA00022692"/>
    </source>
</evidence>
<feature type="transmembrane region" description="Helical" evidence="12">
    <location>
        <begin position="67"/>
        <end position="94"/>
    </location>
</feature>